<name>A0A7S1F9A6_NOCSC</name>
<protein>
    <submittedName>
        <fullName evidence="1">Uncharacterized protein</fullName>
    </submittedName>
</protein>
<dbReference type="EMBL" id="HBFQ01036700">
    <property type="protein sequence ID" value="CAD8851535.1"/>
    <property type="molecule type" value="Transcribed_RNA"/>
</dbReference>
<organism evidence="1">
    <name type="scientific">Noctiluca scintillans</name>
    <name type="common">Sea sparkle</name>
    <name type="synonym">Red tide dinoflagellate</name>
    <dbReference type="NCBI Taxonomy" id="2966"/>
    <lineage>
        <taxon>Eukaryota</taxon>
        <taxon>Sar</taxon>
        <taxon>Alveolata</taxon>
        <taxon>Dinophyceae</taxon>
        <taxon>Noctilucales</taxon>
        <taxon>Noctilucaceae</taxon>
        <taxon>Noctiluca</taxon>
    </lineage>
</organism>
<sequence>MMFRYLSCNCCHLDGRPTEPITKISGVGFESNELDYEEFQANPSRRDILDLRFAETFYKTEGLEFHEFSVELDRSTGKKMGLAVRQDLALSMLQVMSVDEEEDTAVGDWNAAHPEDAVRVKDFICGVNGSMEMLEIIDECKSSQLLHVRVKRVIS</sequence>
<dbReference type="AlphaFoldDB" id="A0A7S1F9A6"/>
<proteinExistence type="predicted"/>
<gene>
    <name evidence="1" type="ORF">NSCI0253_LOCUS25885</name>
</gene>
<reference evidence="1" key="1">
    <citation type="submission" date="2021-01" db="EMBL/GenBank/DDBJ databases">
        <authorList>
            <person name="Corre E."/>
            <person name="Pelletier E."/>
            <person name="Niang G."/>
            <person name="Scheremetjew M."/>
            <person name="Finn R."/>
            <person name="Kale V."/>
            <person name="Holt S."/>
            <person name="Cochrane G."/>
            <person name="Meng A."/>
            <person name="Brown T."/>
            <person name="Cohen L."/>
        </authorList>
    </citation>
    <scope>NUCLEOTIDE SEQUENCE</scope>
</reference>
<evidence type="ECO:0000313" key="1">
    <source>
        <dbReference type="EMBL" id="CAD8851535.1"/>
    </source>
</evidence>
<accession>A0A7S1F9A6</accession>